<keyword evidence="2 4" id="KW-0238">DNA-binding</keyword>
<feature type="domain" description="Sporulation regulator WhiA C-terminal" evidence="5">
    <location>
        <begin position="222"/>
        <end position="305"/>
    </location>
</feature>
<evidence type="ECO:0000256" key="4">
    <source>
        <dbReference type="HAMAP-Rule" id="MF_01420"/>
    </source>
</evidence>
<dbReference type="NCBIfam" id="TIGR00647">
    <property type="entry name" value="DNA_bind_WhiA"/>
    <property type="match status" value="1"/>
</dbReference>
<evidence type="ECO:0000259" key="6">
    <source>
        <dbReference type="Pfam" id="PF14527"/>
    </source>
</evidence>
<dbReference type="RefSeq" id="WP_009533506.1">
    <property type="nucleotide sequence ID" value="NZ_CAJPPX010000077.1"/>
</dbReference>
<sequence length="315" mass="35130">MSFSAAVKRELAEMIPEDSELFSAELQGLLLYGAKLTETDGGAVLRVLGESEESTKKYFTFIKKTDRIKTDFAITIQHPNGKTKSYSAVLAREDAAVLLESAGLGYEDGEFEIGRKSEQKLSGEEERRAFLRGVFLAAGSISDPARFYHLEFVCPDETKAWYLKLLLSALDATAGVVQRKGHYVVYVKDSDDIVNLLGRMGASRALLALEEIRVLKDMRNRVNRTVNCETANLQKTVAAALKQRKDIEYIRDAEGFDDLPSALAEMAEIRLEYPDMSLKELGARLNPPVGKSGVNHRLRKLSEYADELRGKRKEG</sequence>
<comment type="similarity">
    <text evidence="4">Belongs to the WhiA family.</text>
</comment>
<dbReference type="InterPro" id="IPR003802">
    <property type="entry name" value="Sporulation_regulator_WhiA"/>
</dbReference>
<dbReference type="AlphaFoldDB" id="A0AA36Y3H8"/>
<evidence type="ECO:0000313" key="7">
    <source>
        <dbReference type="EMBL" id="EHO15763.1"/>
    </source>
</evidence>
<accession>A0AA36Y3H8</accession>
<dbReference type="GO" id="GO:0043937">
    <property type="term" value="P:regulation of sporulation"/>
    <property type="evidence" value="ECO:0007669"/>
    <property type="project" value="InterPro"/>
</dbReference>
<evidence type="ECO:0000256" key="2">
    <source>
        <dbReference type="ARBA" id="ARBA00023125"/>
    </source>
</evidence>
<name>A0AA36Y3H8_9FIRM</name>
<evidence type="ECO:0000313" key="8">
    <source>
        <dbReference type="Proteomes" id="UP000018466"/>
    </source>
</evidence>
<dbReference type="PANTHER" id="PTHR37307">
    <property type="entry name" value="CELL DIVISION PROTEIN WHIA-RELATED"/>
    <property type="match status" value="1"/>
</dbReference>
<organism evidence="7 8">
    <name type="scientific">Stomatobaculum longum</name>
    <dbReference type="NCBI Taxonomy" id="796942"/>
    <lineage>
        <taxon>Bacteria</taxon>
        <taxon>Bacillati</taxon>
        <taxon>Bacillota</taxon>
        <taxon>Clostridia</taxon>
        <taxon>Lachnospirales</taxon>
        <taxon>Lachnospiraceae</taxon>
        <taxon>Stomatobaculum</taxon>
    </lineage>
</organism>
<dbReference type="Pfam" id="PF14527">
    <property type="entry name" value="LAGLIDADG_WhiA"/>
    <property type="match status" value="1"/>
</dbReference>
<dbReference type="InterPro" id="IPR023054">
    <property type="entry name" value="Sporulation_regulator_WhiA_C"/>
</dbReference>
<dbReference type="Proteomes" id="UP000018466">
    <property type="component" value="Unassembled WGS sequence"/>
</dbReference>
<dbReference type="HAMAP" id="MF_01420">
    <property type="entry name" value="HTH_type_WhiA"/>
    <property type="match status" value="1"/>
</dbReference>
<evidence type="ECO:0000259" key="5">
    <source>
        <dbReference type="Pfam" id="PF02650"/>
    </source>
</evidence>
<dbReference type="PANTHER" id="PTHR37307:SF1">
    <property type="entry name" value="CELL DIVISION PROTEIN WHIA-RELATED"/>
    <property type="match status" value="1"/>
</dbReference>
<comment type="function">
    <text evidence="4">Involved in cell division and chromosome segregation.</text>
</comment>
<dbReference type="InterPro" id="IPR027434">
    <property type="entry name" value="Homing_endonucl"/>
</dbReference>
<feature type="domain" description="WhiA LAGLIDADG-like" evidence="6">
    <location>
        <begin position="128"/>
        <end position="219"/>
    </location>
</feature>
<protein>
    <recommendedName>
        <fullName evidence="4">Probable cell division protein WhiA</fullName>
    </recommendedName>
</protein>
<gene>
    <name evidence="4" type="primary">whiA</name>
    <name evidence="7" type="ORF">HMPREF9623_01674</name>
</gene>
<comment type="caution">
    <text evidence="7">The sequence shown here is derived from an EMBL/GenBank/DDBJ whole genome shotgun (WGS) entry which is preliminary data.</text>
</comment>
<dbReference type="GeneID" id="86941406"/>
<reference evidence="7 8" key="1">
    <citation type="submission" date="2011-10" db="EMBL/GenBank/DDBJ databases">
        <title>The Genome Sequence of Lachnospiraceae bacterium ACC2.</title>
        <authorList>
            <consortium name="The Broad Institute Genome Sequencing Platform"/>
            <person name="Earl A."/>
            <person name="Ward D."/>
            <person name="Feldgarden M."/>
            <person name="Gevers D."/>
            <person name="Sizova M."/>
            <person name="Hazen A."/>
            <person name="Epstein S."/>
            <person name="Young S.K."/>
            <person name="Zeng Q."/>
            <person name="Gargeya S."/>
            <person name="Fitzgerald M."/>
            <person name="Haas B."/>
            <person name="Abouelleil A."/>
            <person name="Alvarado L."/>
            <person name="Arachchi H.M."/>
            <person name="Berlin A."/>
            <person name="Brown A."/>
            <person name="Chapman S.B."/>
            <person name="Chen Z."/>
            <person name="Dunbar C."/>
            <person name="Freedman E."/>
            <person name="Gearin G."/>
            <person name="Goldberg J."/>
            <person name="Griggs A."/>
            <person name="Gujja S."/>
            <person name="Heiman D."/>
            <person name="Howarth C."/>
            <person name="Larson L."/>
            <person name="Lui A."/>
            <person name="MacDonald P.J.P."/>
            <person name="Montmayeur A."/>
            <person name="Murphy C."/>
            <person name="Neiman D."/>
            <person name="Pearson M."/>
            <person name="Priest M."/>
            <person name="Roberts A."/>
            <person name="Saif S."/>
            <person name="Shea T."/>
            <person name="Shenoy N."/>
            <person name="Sisk P."/>
            <person name="Stolte C."/>
            <person name="Sykes S."/>
            <person name="Wortman J."/>
            <person name="Nusbaum C."/>
            <person name="Birren B."/>
        </authorList>
    </citation>
    <scope>NUCLEOTIDE SEQUENCE [LARGE SCALE GENOMIC DNA]</scope>
    <source>
        <strain evidence="7 8">ACC2</strain>
    </source>
</reference>
<proteinExistence type="inferred from homology"/>
<dbReference type="Pfam" id="PF02650">
    <property type="entry name" value="HTH_WhiA"/>
    <property type="match status" value="1"/>
</dbReference>
<keyword evidence="1 4" id="KW-0132">Cell division</keyword>
<keyword evidence="3 4" id="KW-0131">Cell cycle</keyword>
<keyword evidence="8" id="KW-1185">Reference proteome</keyword>
<evidence type="ECO:0000256" key="3">
    <source>
        <dbReference type="ARBA" id="ARBA00023306"/>
    </source>
</evidence>
<evidence type="ECO:0000256" key="1">
    <source>
        <dbReference type="ARBA" id="ARBA00022618"/>
    </source>
</evidence>
<dbReference type="GO" id="GO:0051301">
    <property type="term" value="P:cell division"/>
    <property type="evidence" value="ECO:0007669"/>
    <property type="project" value="UniProtKB-UniRule"/>
</dbReference>
<dbReference type="SUPFAM" id="SSF55608">
    <property type="entry name" value="Homing endonucleases"/>
    <property type="match status" value="1"/>
</dbReference>
<dbReference type="EMBL" id="AGEL01000014">
    <property type="protein sequence ID" value="EHO15763.1"/>
    <property type="molecule type" value="Genomic_DNA"/>
</dbReference>
<dbReference type="GO" id="GO:0003677">
    <property type="term" value="F:DNA binding"/>
    <property type="evidence" value="ECO:0007669"/>
    <property type="project" value="UniProtKB-UniRule"/>
</dbReference>
<dbReference type="Gene3D" id="3.10.28.10">
    <property type="entry name" value="Homing endonucleases"/>
    <property type="match status" value="1"/>
</dbReference>
<dbReference type="InterPro" id="IPR039518">
    <property type="entry name" value="WhiA_LAGLIDADG_dom"/>
</dbReference>